<sequence>MPLSEKSLVLLNHLKSIIPSDDSQDLFKNTFKEILSNGDVYKIGEIEDWLAANMGENPSLSERILNAAHYQKAKYDAKNPLKFVQDSCGCGGDC</sequence>
<dbReference type="Proteomes" id="UP000232412">
    <property type="component" value="Unassembled WGS sequence"/>
</dbReference>
<evidence type="ECO:0000313" key="1">
    <source>
        <dbReference type="EMBL" id="SHO47191.1"/>
    </source>
</evidence>
<organism evidence="1 2">
    <name type="scientific">Nitrosotalea sinensis</name>
    <dbReference type="NCBI Taxonomy" id="1499975"/>
    <lineage>
        <taxon>Archaea</taxon>
        <taxon>Nitrososphaerota</taxon>
        <taxon>Nitrososphaeria</taxon>
        <taxon>Nitrosotaleales</taxon>
        <taxon>Nitrosotaleaceae</taxon>
        <taxon>Nitrosotalea</taxon>
    </lineage>
</organism>
<accession>A0A2H1EJA6</accession>
<proteinExistence type="predicted"/>
<dbReference type="AlphaFoldDB" id="A0A2H1EJA6"/>
<gene>
    <name evidence="1" type="ORF">NSIN_40016</name>
</gene>
<dbReference type="RefSeq" id="WP_101010634.1">
    <property type="nucleotide sequence ID" value="NZ_FRFC01000005.1"/>
</dbReference>
<keyword evidence="2" id="KW-1185">Reference proteome</keyword>
<dbReference type="EMBL" id="FRFC01000005">
    <property type="protein sequence ID" value="SHO47191.1"/>
    <property type="molecule type" value="Genomic_DNA"/>
</dbReference>
<dbReference type="OrthoDB" id="8771at2157"/>
<reference evidence="2" key="1">
    <citation type="submission" date="2016-12" db="EMBL/GenBank/DDBJ databases">
        <authorList>
            <person name="Herbold C."/>
        </authorList>
    </citation>
    <scope>NUCLEOTIDE SEQUENCE [LARGE SCALE GENOMIC DNA]</scope>
</reference>
<protein>
    <submittedName>
        <fullName evidence="1">Uncharacterized protein</fullName>
    </submittedName>
</protein>
<name>A0A2H1EJA6_9ARCH</name>
<evidence type="ECO:0000313" key="2">
    <source>
        <dbReference type="Proteomes" id="UP000232412"/>
    </source>
</evidence>